<dbReference type="InterPro" id="IPR004045">
    <property type="entry name" value="Glutathione_S-Trfase_N"/>
</dbReference>
<dbReference type="Gene3D" id="3.40.30.110">
    <property type="match status" value="2"/>
</dbReference>
<protein>
    <submittedName>
        <fullName evidence="3">Uncharacterized protein</fullName>
    </submittedName>
</protein>
<dbReference type="Pfam" id="PF13417">
    <property type="entry name" value="GST_N_3"/>
    <property type="match status" value="1"/>
</dbReference>
<dbReference type="STRING" id="1073089.A0A1L9RQ16"/>
<dbReference type="SUPFAM" id="SSF52833">
    <property type="entry name" value="Thioredoxin-like"/>
    <property type="match status" value="1"/>
</dbReference>
<dbReference type="GeneID" id="63754753"/>
<dbReference type="InterPro" id="IPR036282">
    <property type="entry name" value="Glutathione-S-Trfase_C_sf"/>
</dbReference>
<organism evidence="3 4">
    <name type="scientific">Aspergillus wentii DTO 134E9</name>
    <dbReference type="NCBI Taxonomy" id="1073089"/>
    <lineage>
        <taxon>Eukaryota</taxon>
        <taxon>Fungi</taxon>
        <taxon>Dikarya</taxon>
        <taxon>Ascomycota</taxon>
        <taxon>Pezizomycotina</taxon>
        <taxon>Eurotiomycetes</taxon>
        <taxon>Eurotiomycetidae</taxon>
        <taxon>Eurotiales</taxon>
        <taxon>Aspergillaceae</taxon>
        <taxon>Aspergillus</taxon>
        <taxon>Aspergillus subgen. Cremei</taxon>
    </lineage>
</organism>
<dbReference type="SUPFAM" id="SSF47616">
    <property type="entry name" value="GST C-terminal domain-like"/>
    <property type="match status" value="1"/>
</dbReference>
<accession>A0A1L9RQ16</accession>
<reference evidence="4" key="1">
    <citation type="journal article" date="2017" name="Genome Biol.">
        <title>Comparative genomics reveals high biological diversity and specific adaptations in the industrially and medically important fungal genus Aspergillus.</title>
        <authorList>
            <person name="de Vries R.P."/>
            <person name="Riley R."/>
            <person name="Wiebenga A."/>
            <person name="Aguilar-Osorio G."/>
            <person name="Amillis S."/>
            <person name="Uchima C.A."/>
            <person name="Anderluh G."/>
            <person name="Asadollahi M."/>
            <person name="Askin M."/>
            <person name="Barry K."/>
            <person name="Battaglia E."/>
            <person name="Bayram O."/>
            <person name="Benocci T."/>
            <person name="Braus-Stromeyer S.A."/>
            <person name="Caldana C."/>
            <person name="Canovas D."/>
            <person name="Cerqueira G.C."/>
            <person name="Chen F."/>
            <person name="Chen W."/>
            <person name="Choi C."/>
            <person name="Clum A."/>
            <person name="Dos Santos R.A."/>
            <person name="Damasio A.R."/>
            <person name="Diallinas G."/>
            <person name="Emri T."/>
            <person name="Fekete E."/>
            <person name="Flipphi M."/>
            <person name="Freyberg S."/>
            <person name="Gallo A."/>
            <person name="Gournas C."/>
            <person name="Habgood R."/>
            <person name="Hainaut M."/>
            <person name="Harispe M.L."/>
            <person name="Henrissat B."/>
            <person name="Hilden K.S."/>
            <person name="Hope R."/>
            <person name="Hossain A."/>
            <person name="Karabika E."/>
            <person name="Karaffa L."/>
            <person name="Karanyi Z."/>
            <person name="Krasevec N."/>
            <person name="Kuo A."/>
            <person name="Kusch H."/>
            <person name="LaButti K."/>
            <person name="Lagendijk E.L."/>
            <person name="Lapidus A."/>
            <person name="Levasseur A."/>
            <person name="Lindquist E."/>
            <person name="Lipzen A."/>
            <person name="Logrieco A.F."/>
            <person name="MacCabe A."/>
            <person name="Maekelae M.R."/>
            <person name="Malavazi I."/>
            <person name="Melin P."/>
            <person name="Meyer V."/>
            <person name="Mielnichuk N."/>
            <person name="Miskei M."/>
            <person name="Molnar A.P."/>
            <person name="Mule G."/>
            <person name="Ngan C.Y."/>
            <person name="Orejas M."/>
            <person name="Orosz E."/>
            <person name="Ouedraogo J.P."/>
            <person name="Overkamp K.M."/>
            <person name="Park H.-S."/>
            <person name="Perrone G."/>
            <person name="Piumi F."/>
            <person name="Punt P.J."/>
            <person name="Ram A.F."/>
            <person name="Ramon A."/>
            <person name="Rauscher S."/>
            <person name="Record E."/>
            <person name="Riano-Pachon D.M."/>
            <person name="Robert V."/>
            <person name="Roehrig J."/>
            <person name="Ruller R."/>
            <person name="Salamov A."/>
            <person name="Salih N.S."/>
            <person name="Samson R.A."/>
            <person name="Sandor E."/>
            <person name="Sanguinetti M."/>
            <person name="Schuetze T."/>
            <person name="Sepcic K."/>
            <person name="Shelest E."/>
            <person name="Sherlock G."/>
            <person name="Sophianopoulou V."/>
            <person name="Squina F.M."/>
            <person name="Sun H."/>
            <person name="Susca A."/>
            <person name="Todd R.B."/>
            <person name="Tsang A."/>
            <person name="Unkles S.E."/>
            <person name="van de Wiele N."/>
            <person name="van Rossen-Uffink D."/>
            <person name="Oliveira J.V."/>
            <person name="Vesth T.C."/>
            <person name="Visser J."/>
            <person name="Yu J.-H."/>
            <person name="Zhou M."/>
            <person name="Andersen M.R."/>
            <person name="Archer D.B."/>
            <person name="Baker S.E."/>
            <person name="Benoit I."/>
            <person name="Brakhage A.A."/>
            <person name="Braus G.H."/>
            <person name="Fischer R."/>
            <person name="Frisvad J.C."/>
            <person name="Goldman G.H."/>
            <person name="Houbraken J."/>
            <person name="Oakley B."/>
            <person name="Pocsi I."/>
            <person name="Scazzocchio C."/>
            <person name="Seiboth B."/>
            <person name="vanKuyk P.A."/>
            <person name="Wortman J."/>
            <person name="Dyer P.S."/>
            <person name="Grigoriev I.V."/>
        </authorList>
    </citation>
    <scope>NUCLEOTIDE SEQUENCE [LARGE SCALE GENOMIC DNA]</scope>
    <source>
        <strain evidence="4">DTO 134E9</strain>
    </source>
</reference>
<dbReference type="RefSeq" id="XP_040690721.1">
    <property type="nucleotide sequence ID" value="XM_040838905.1"/>
</dbReference>
<evidence type="ECO:0000313" key="3">
    <source>
        <dbReference type="EMBL" id="OJJ37045.1"/>
    </source>
</evidence>
<evidence type="ECO:0000259" key="1">
    <source>
        <dbReference type="Pfam" id="PF13417"/>
    </source>
</evidence>
<dbReference type="VEuPathDB" id="FungiDB:ASPWEDRAFT_67338"/>
<dbReference type="Proteomes" id="UP000184383">
    <property type="component" value="Unassembled WGS sequence"/>
</dbReference>
<dbReference type="Pfam" id="PF25907">
    <property type="entry name" value="DUF7962"/>
    <property type="match status" value="1"/>
</dbReference>
<dbReference type="InterPro" id="IPR058268">
    <property type="entry name" value="DUF7962"/>
</dbReference>
<evidence type="ECO:0000259" key="2">
    <source>
        <dbReference type="Pfam" id="PF25907"/>
    </source>
</evidence>
<dbReference type="AlphaFoldDB" id="A0A1L9RQ16"/>
<keyword evidence="4" id="KW-1185">Reference proteome</keyword>
<gene>
    <name evidence="3" type="ORF">ASPWEDRAFT_67338</name>
</gene>
<feature type="domain" description="GST N-terminal" evidence="1">
    <location>
        <begin position="7"/>
        <end position="79"/>
    </location>
</feature>
<name>A0A1L9RQ16_ASPWE</name>
<dbReference type="InterPro" id="IPR036249">
    <property type="entry name" value="Thioredoxin-like_sf"/>
</dbReference>
<proteinExistence type="predicted"/>
<sequence length="322" mass="36044">MSSIIVYGYGGSPYTQLVKWYLALRGIGYTECPQPMTMPRPDVAGLGVGYRRIPLTAIGRDVFCDTPLILDELEERTKGQGKQINQPSGAGFERFLRQWSGDSLFQTVAGMLPSDLLTDEFLRDRAQLTGATWDRKKMNLARPFAVSKMRQEFHFVETVLLADNKQWVQGTSEPSLGDLYAVWPFAWVVSIPGALKGTDITPDTFPRTFDWISRFVSIATAKSRAIKVNKVNGDTARQTILGSSFRTEKEAFDQADPCGYHLNSLVDVSPTDWGKHNPTRGRLVGLSMREFVLEVEEKNGSTLRVHFPRRGFAVKTVAESKI</sequence>
<feature type="domain" description="DUF7962" evidence="2">
    <location>
        <begin position="118"/>
        <end position="220"/>
    </location>
</feature>
<dbReference type="OrthoDB" id="202840at2759"/>
<evidence type="ECO:0000313" key="4">
    <source>
        <dbReference type="Proteomes" id="UP000184383"/>
    </source>
</evidence>
<dbReference type="EMBL" id="KV878211">
    <property type="protein sequence ID" value="OJJ37045.1"/>
    <property type="molecule type" value="Genomic_DNA"/>
</dbReference>